<dbReference type="AlphaFoldDB" id="A0A914EME0"/>
<evidence type="ECO:0000259" key="6">
    <source>
        <dbReference type="Pfam" id="PF03467"/>
    </source>
</evidence>
<dbReference type="InterPro" id="IPR005120">
    <property type="entry name" value="UPF3_dom"/>
</dbReference>
<dbReference type="GO" id="GO:0005737">
    <property type="term" value="C:cytoplasm"/>
    <property type="evidence" value="ECO:0007669"/>
    <property type="project" value="TreeGrafter"/>
</dbReference>
<evidence type="ECO:0000256" key="4">
    <source>
        <dbReference type="ARBA" id="ARBA00023242"/>
    </source>
</evidence>
<dbReference type="PANTHER" id="PTHR13112">
    <property type="entry name" value="UPF3 REGULATOR OF NONSENSE TRANSCRIPTS-LIKE PROTEIN"/>
    <property type="match status" value="1"/>
</dbReference>
<evidence type="ECO:0000256" key="1">
    <source>
        <dbReference type="ARBA" id="ARBA00004123"/>
    </source>
</evidence>
<feature type="compositionally biased region" description="Basic and acidic residues" evidence="5">
    <location>
        <begin position="197"/>
        <end position="223"/>
    </location>
</feature>
<dbReference type="InterPro" id="IPR035979">
    <property type="entry name" value="RBD_domain_sf"/>
</dbReference>
<keyword evidence="7" id="KW-1185">Reference proteome</keyword>
<keyword evidence="3" id="KW-0866">Nonsense-mediated mRNA decay</keyword>
<dbReference type="GO" id="GO:0045727">
    <property type="term" value="P:positive regulation of translation"/>
    <property type="evidence" value="ECO:0007669"/>
    <property type="project" value="TreeGrafter"/>
</dbReference>
<dbReference type="Gene3D" id="3.30.70.330">
    <property type="match status" value="1"/>
</dbReference>
<dbReference type="GO" id="GO:0000184">
    <property type="term" value="P:nuclear-transcribed mRNA catabolic process, nonsense-mediated decay"/>
    <property type="evidence" value="ECO:0007669"/>
    <property type="project" value="UniProtKB-KW"/>
</dbReference>
<dbReference type="WBParaSite" id="ACRNAN_scaffold8748.g22063.t1">
    <property type="protein sequence ID" value="ACRNAN_scaffold8748.g22063.t1"/>
    <property type="gene ID" value="ACRNAN_scaffold8748.g22063"/>
</dbReference>
<comment type="subcellular location">
    <subcellularLocation>
        <location evidence="1">Nucleus</location>
    </subcellularLocation>
</comment>
<feature type="compositionally biased region" description="Basic and acidic residues" evidence="5">
    <location>
        <begin position="274"/>
        <end position="283"/>
    </location>
</feature>
<dbReference type="InterPro" id="IPR012677">
    <property type="entry name" value="Nucleotide-bd_a/b_plait_sf"/>
</dbReference>
<sequence>MSSIGTGADNTTGKSKSSAKKKFIKVVLRRLPFGIEKDELLEQLSPLPPYETFWFRNADLDLLPFAFARAYIVFKEESDAIAFRDQFNGYVFVDKKGNESMGIVEQAPYQDYPKDKRECAKDSDKHVGTLHEHADYLKFLDEYNSLVSKKVTNFDELVKEIEEKSRSLKKGSVQETPLTDYLYKIAMEKAQRRNRFDRRYGKFEKPSAKSGKWAEREERKPAKEAAFSRNKLEVKDKKLKSHEKFNSDTKGRFSATKNERAPPTKADSNNTDKNPSKFEEKKIVSSKPKPTKDKPETVPEKAIKIMKRDEPRSKEIPTKTPAKDKEKLKEPAIEKKVNEEPQKPAETMKADKMTTHDKTTTQPKRNKDRPERQIYQPRARKPVVEKSQENIQSKSDDPATT</sequence>
<name>A0A914EME0_9BILA</name>
<accession>A0A914EME0</accession>
<dbReference type="Pfam" id="PF03467">
    <property type="entry name" value="Smg4_UPF3"/>
    <property type="match status" value="1"/>
</dbReference>
<protein>
    <submittedName>
        <fullName evidence="8">UPF3 domain-containing protein</fullName>
    </submittedName>
</protein>
<keyword evidence="4" id="KW-0539">Nucleus</keyword>
<feature type="compositionally biased region" description="Basic and acidic residues" evidence="5">
    <location>
        <begin position="230"/>
        <end position="262"/>
    </location>
</feature>
<dbReference type="Proteomes" id="UP000887540">
    <property type="component" value="Unplaced"/>
</dbReference>
<evidence type="ECO:0000256" key="5">
    <source>
        <dbReference type="SAM" id="MobiDB-lite"/>
    </source>
</evidence>
<feature type="compositionally biased region" description="Basic and acidic residues" evidence="5">
    <location>
        <begin position="382"/>
        <end position="401"/>
    </location>
</feature>
<comment type="similarity">
    <text evidence="2">Belongs to the RENT3 family.</text>
</comment>
<evidence type="ECO:0000313" key="7">
    <source>
        <dbReference type="Proteomes" id="UP000887540"/>
    </source>
</evidence>
<evidence type="ECO:0000256" key="2">
    <source>
        <dbReference type="ARBA" id="ARBA00005991"/>
    </source>
</evidence>
<feature type="region of interest" description="Disordered" evidence="5">
    <location>
        <begin position="197"/>
        <end position="401"/>
    </location>
</feature>
<feature type="domain" description="UPF3" evidence="6">
    <location>
        <begin position="24"/>
        <end position="183"/>
    </location>
</feature>
<organism evidence="7 8">
    <name type="scientific">Acrobeloides nanus</name>
    <dbReference type="NCBI Taxonomy" id="290746"/>
    <lineage>
        <taxon>Eukaryota</taxon>
        <taxon>Metazoa</taxon>
        <taxon>Ecdysozoa</taxon>
        <taxon>Nematoda</taxon>
        <taxon>Chromadorea</taxon>
        <taxon>Rhabditida</taxon>
        <taxon>Tylenchina</taxon>
        <taxon>Cephalobomorpha</taxon>
        <taxon>Cephaloboidea</taxon>
        <taxon>Cephalobidae</taxon>
        <taxon>Acrobeloides</taxon>
    </lineage>
</organism>
<dbReference type="PANTHER" id="PTHR13112:SF0">
    <property type="entry name" value="FI21285P1"/>
    <property type="match status" value="1"/>
</dbReference>
<proteinExistence type="inferred from homology"/>
<feature type="compositionally biased region" description="Basic and acidic residues" evidence="5">
    <location>
        <begin position="290"/>
        <end position="359"/>
    </location>
</feature>
<evidence type="ECO:0000256" key="3">
    <source>
        <dbReference type="ARBA" id="ARBA00023161"/>
    </source>
</evidence>
<reference evidence="8" key="1">
    <citation type="submission" date="2022-11" db="UniProtKB">
        <authorList>
            <consortium name="WormBaseParasite"/>
        </authorList>
    </citation>
    <scope>IDENTIFICATION</scope>
</reference>
<dbReference type="GO" id="GO:0003729">
    <property type="term" value="F:mRNA binding"/>
    <property type="evidence" value="ECO:0007669"/>
    <property type="project" value="TreeGrafter"/>
</dbReference>
<dbReference type="SUPFAM" id="SSF54928">
    <property type="entry name" value="RNA-binding domain, RBD"/>
    <property type="match status" value="1"/>
</dbReference>
<evidence type="ECO:0000313" key="8">
    <source>
        <dbReference type="WBParaSite" id="ACRNAN_scaffold8748.g22063.t1"/>
    </source>
</evidence>
<dbReference type="InterPro" id="IPR039722">
    <property type="entry name" value="Upf3"/>
</dbReference>
<dbReference type="GO" id="GO:0005730">
    <property type="term" value="C:nucleolus"/>
    <property type="evidence" value="ECO:0007669"/>
    <property type="project" value="TreeGrafter"/>
</dbReference>